<name>A0A7J7L4F6_9MAGN</name>
<gene>
    <name evidence="1" type="ORF">GIB67_009935</name>
</gene>
<dbReference type="PANTHER" id="PTHR36372">
    <property type="entry name" value="EXPRESSED PROTEIN"/>
    <property type="match status" value="1"/>
</dbReference>
<keyword evidence="2" id="KW-1185">Reference proteome</keyword>
<reference evidence="1 2" key="1">
    <citation type="journal article" date="2020" name="IScience">
        <title>Genome Sequencing of the Endangered Kingdonia uniflora (Circaeasteraceae, Ranunculales) Reveals Potential Mechanisms of Evolutionary Specialization.</title>
        <authorList>
            <person name="Sun Y."/>
            <person name="Deng T."/>
            <person name="Zhang A."/>
            <person name="Moore M.J."/>
            <person name="Landis J.B."/>
            <person name="Lin N."/>
            <person name="Zhang H."/>
            <person name="Zhang X."/>
            <person name="Huang J."/>
            <person name="Zhang X."/>
            <person name="Sun H."/>
            <person name="Wang H."/>
        </authorList>
    </citation>
    <scope>NUCLEOTIDE SEQUENCE [LARGE SCALE GENOMIC DNA]</scope>
    <source>
        <strain evidence="1">TB1705</strain>
        <tissue evidence="1">Leaf</tissue>
    </source>
</reference>
<sequence length="105" mass="11837">MSKEEKRNKEKYVLVAEVVDLPDLGFPLTIPKKQAVRGVQRKLDADNDTCGAKHRRSAQFHPSPFERSFTAASPIYSQIGGIRDWLLLPLRSSDMQGQKCLTEPP</sequence>
<dbReference type="OrthoDB" id="1839884at2759"/>
<dbReference type="AlphaFoldDB" id="A0A7J7L4F6"/>
<comment type="caution">
    <text evidence="1">The sequence shown here is derived from an EMBL/GenBank/DDBJ whole genome shotgun (WGS) entry which is preliminary data.</text>
</comment>
<accession>A0A7J7L4F6</accession>
<dbReference type="EMBL" id="JACGCM010002657">
    <property type="protein sequence ID" value="KAF6137459.1"/>
    <property type="molecule type" value="Genomic_DNA"/>
</dbReference>
<organism evidence="1 2">
    <name type="scientific">Kingdonia uniflora</name>
    <dbReference type="NCBI Taxonomy" id="39325"/>
    <lineage>
        <taxon>Eukaryota</taxon>
        <taxon>Viridiplantae</taxon>
        <taxon>Streptophyta</taxon>
        <taxon>Embryophyta</taxon>
        <taxon>Tracheophyta</taxon>
        <taxon>Spermatophyta</taxon>
        <taxon>Magnoliopsida</taxon>
        <taxon>Ranunculales</taxon>
        <taxon>Circaeasteraceae</taxon>
        <taxon>Kingdonia</taxon>
    </lineage>
</organism>
<evidence type="ECO:0000313" key="2">
    <source>
        <dbReference type="Proteomes" id="UP000541444"/>
    </source>
</evidence>
<protein>
    <submittedName>
        <fullName evidence="1">Uncharacterized protein</fullName>
    </submittedName>
</protein>
<dbReference type="Proteomes" id="UP000541444">
    <property type="component" value="Unassembled WGS sequence"/>
</dbReference>
<proteinExistence type="predicted"/>
<evidence type="ECO:0000313" key="1">
    <source>
        <dbReference type="EMBL" id="KAF6137459.1"/>
    </source>
</evidence>